<organism evidence="2 3">
    <name type="scientific">Paramecium pentaurelia</name>
    <dbReference type="NCBI Taxonomy" id="43138"/>
    <lineage>
        <taxon>Eukaryota</taxon>
        <taxon>Sar</taxon>
        <taxon>Alveolata</taxon>
        <taxon>Ciliophora</taxon>
        <taxon>Intramacronucleata</taxon>
        <taxon>Oligohymenophorea</taxon>
        <taxon>Peniculida</taxon>
        <taxon>Parameciidae</taxon>
        <taxon>Paramecium</taxon>
    </lineage>
</organism>
<evidence type="ECO:0000313" key="2">
    <source>
        <dbReference type="EMBL" id="CAD8149806.1"/>
    </source>
</evidence>
<sequence length="3534" mass="405965">MREHVLIIVLIISCCQAGNICSLYPFNPIQCIQQTLDSFCQYNYLETKCIEFYQTDYGCINNLNRKACIAQQIDKQNNEVRCLFQNKCMQTTNLHLMTLGCNPNFSKFSCLNVINQDCIWQGECKQYETQNYDQNIEEASCESYYNQPVTPQMCAKIQKLRCFHGGIKYDYKCITLLEEQLSEIKCSQKGLNKSGCLSITTKDQNCIFKDNQCQFIDIYQLDSCDYIINKQTCLSSKINKLQCEWTIEGCRIFQNKNYQCNQITDVNYFVCENYDGICSYNIETQSCQDLTPSQLNNLSCSTIGLSRQACLLIKNNNCTFYRGFCESLSEEDLKIFNCDMLLNEDACTNIKTQFQYCQWNGMQCERVFVNQSLTCDVNNNKNFKYNGLFCQNISNKEAACKYDNILKQCVPSSPDDFCDTSYLNFLGCLNIKRYNQTCQWTINGCRFIQILPFQTTCESLGHANPNACSQVIESLQEGCYYEKIYQKCQNVDQLQNQGQLLNSLDCENKQLGLNRILCASIIKPQTACRWHLNECVKIFSQKEISDVSCQELIYSNSQSCAMISFKLEPCRFESAAKGCINSVKKIMKCDTLGLNAFACAQLEDQCYFNQDQLECQLLQSQNSSSNSSQTPDSYNDQSLYSSLNNLSCIQSSPTQKICKLISKPGQLCQWKETLDKCGVVIVSINQKCTEFKNVNSNVCAAVVTENPDFIPNNEIKKVGYCKFDPANSICVVLEGNELCETNCCTESKFNGINQHSCSFLTRKSNSYCYFDVNRCKELTSNMVDITDEKAVKQFFNANEMGKRSCHMIEWSTSQRCYFNGNSCININFENYNNFKIFTEEPSILNRYACLAIEASLTIYNSEKYFEYDHENHRCISKEYLSSPPYYARCEDVQGNSNICLRFTENNNCRWDKKLLKCVTMSQAEFEDITTCDQNQNIRACRENIHAPCFFSFDLDKCITAYTNVPFNYFDFKGLVSQKACSKIEFTKNLCEWQNYKCIQSNKSSTECDVTGANKYTCFKNTSGKCRWSKETSTCYQIATIKQIGELGCLDNLNSVLCRLVTKEPCMWDDSIYECVRFKQIHHTDFISLDKQNFYNALACLQITGAGYIYDEKNNKCTLIDNSNNRMKCQQMINQYACLYLTRGFNCVYDTTKMPPCQLFTDDQSECTTYNLINIQVCMDISKLCYFSKSKLQCLVADIPQSSTCSQLGDQVNNGIHYNKLSCSSIDESLTQSYSENQCYEGDEKKQQCSYEFNCEWHNQFYGCKVKQQFILFFDKENTIEKSVFEYRYKIDNCTNQCNKYITKPESYQQSYKVTFPGTSISLQCGINKTCDYQDKICQTNSDCSTIYINPIQINDDGTFNNGTKQNQLCTKKCQKSGDIVCNPSVQTYPQEITKDPIIQTQSCLGRCNNSNSYCSKDFECGLNIITEQEQRGNTTVPVEKAYQNICKNYECTQGKSNCQTKNDCPDYVSKSWEFQLAQCFKKTIYVIVPICKGFAYIELKCKNTFSKALCLYGVLEECFFDINQGGCIQLKGNEHKVPNCSSISSRCKPTEQALECDPNKPICKNSTECQPNGFLNSCLKSSNQKVICKAGQSKIFPDENQCFSLQRQIQQCEKVTVDENLQCDQMTGDESPALCALAIDFCRFELDRCVSDKPLDQQNQCICDSSFSKSLCEDCGCVFDFVGYCQQKPLVPQLNPDGSNKYYLCYEVNQLNILEKAIICTMVEQACKFKDNKCEDATHSTCEQLKQSFTTKKACTLCQGASTYYDINNHTCQYILLKSVSQCSLLNREGCLQKTKDIMCKWENYECKQIDKITASDSRECSIYNREACIQFSYHCWFDINISYCTEFDPLQGDCKLLLNRDLCIYSLKQSCQWDLINNKCIIDNQEITQCKGLNKFGCLNQSILQCVWSDSYECEQAELNNNVQSCESPLNYSQTAYITNFSKRVCSSININQSCFLDNYYQCRKIIITDKINCDSYGLNRFGCINRSLGQCQFIDNDQKCIENLNNQIGCIDSLNKWACISQKQTCKFDNNKCTFHQVNTINDIINSNSKFAYSKTVCSSLDSNLKNSLIYSEIQNRCIDVSNRQPFIDNCYRFTTNKYSCQQKTLQTCEYDLIDNNCIKTSQQTLKTINNCFTEKYLNWVSCISLLSNCKFNGEKCLPIDLQIDTCQYLYQEQYIVKDKVCAITKDQSCKLNVNTNTCEIVKITDNFQCSTPGLNKKSCIFQTKGYLCRFENDQCIFDYGYALCEDMINEEKCYSIRIKGQYCIFDQIKGCQQIDNTLIDLNKCIHSFKTNPITCSRSTDIACFYDIETKKCIVYKNPEDKNQTINQNYFIQNLNSFNLLACSLNNIVKSDQINTYGQLKTKWIGECIETLISEATTLKCNDKLNEPACLSIQTPFQYCIFLENQCQFQDPQNFKSSFCNTIQKVNSGIFCQINETQACRFNNQMKSCEIVTSSTSVQCVDTKPEFIGYNKRACDLKPQECTFSNGCYQLKATQNIKFCNEFSVDECNKAMREGCKIDQNKCLSIKSNEYSQLECSQVANLIGCYNITTEKQYCQYNELNKSCQLIKLDKTSGFCKSFSAINSQVPCENTNDIPCKYNPLEHKCENAQGEIEFQCIRGLNQIACLTLTQQSLQCQFYNYCYGPNYNILNCDPTKIKDCCQLAITIESCLFQDQFQCQWLNEECKQYSEQNQKCLSLIYVSRKVCYNIKDSFCIFNLDKLGCIDIEPDNCEQVQTKEQCIQFINLPCYWDFIKDQCLQKLMNPNDGCQDIQDQWGSERSCLDVEKQGEMCIFQNKCSAYLQSKDIGCSQKLNKQSCLQQVLNECIWDQKQKQICLEFNKQSNQQCDSNLSYLACLSVRTSNTFCQWKDKECKNVENNQIISLSSFSQVNCNTCRLINDVSSVICDTQNFKCLKVHNLRNLTCDVIGMNKQACLNIKDYPCKWDDINKICLKYESSDISCQIKNTNPLTCSIINLSLPCGSKGSNCDYVDITKISCDYPGLNEYGCLQITNYPCGWVYDNFIQQYQCKLIKNFDACLGYNHQVNALVCTQIMDVPCFYNSSIRNCIVFKVSEDNRCNQLGINSIGCSNIDDCVYINGRCEKYDKKMNLKCEDALFSNDKVCSQIETDRCKYNILGNGCIPSELQDICSTKQINEIGCNDLIDCQWNYSKCQCKALRNKYPDCPSVTESIKCQNLNYCYIATSNPQYADEINQQLIDQNLIKCLKKTCDFYSIDQCDGQIIDTDICYLTSNKECKLAKTCDEIVDPYNDCSNYNLKNQYCFRKLDSKNCFASPDCQTLDFIKCQQYPEDCIFESTCKTIECQYFNTQRKCEEKKCEWIQQNKSCINSNFCTSQSNENCMNVKQNGKQCALIGRDGEDQFCSDIGCRYLLIEYSLCNGAEIGDEVCVPLSDSSCVSCQEINDPCICLAHQDSCEYDRFHNICKSIQCESFNKETCPFSRCQFNQQNQICIPFCQNNYNRKQCHNYLFSCIWDTEKQICTQQNKTNVQGESPINIIITNIYGLVLRIIIPILIIEF</sequence>
<dbReference type="InterPro" id="IPR002895">
    <property type="entry name" value="Paramecium_SA"/>
</dbReference>
<dbReference type="Pfam" id="PF01508">
    <property type="entry name" value="Paramecium_SA"/>
    <property type="match status" value="1"/>
</dbReference>
<dbReference type="Proteomes" id="UP000689195">
    <property type="component" value="Unassembled WGS sequence"/>
</dbReference>
<evidence type="ECO:0000313" key="3">
    <source>
        <dbReference type="Proteomes" id="UP000689195"/>
    </source>
</evidence>
<comment type="caution">
    <text evidence="2">The sequence shown here is derived from an EMBL/GenBank/DDBJ whole genome shotgun (WGS) entry which is preliminary data.</text>
</comment>
<keyword evidence="3" id="KW-1185">Reference proteome</keyword>
<protein>
    <recommendedName>
        <fullName evidence="4">Transmembrane protein</fullName>
    </recommendedName>
</protein>
<proteinExistence type="predicted"/>
<keyword evidence="1" id="KW-0732">Signal</keyword>
<evidence type="ECO:0008006" key="4">
    <source>
        <dbReference type="Google" id="ProtNLM"/>
    </source>
</evidence>
<gene>
    <name evidence="2" type="ORF">PPENT_87.1.T0190314</name>
</gene>
<name>A0A8S1TF17_9CILI</name>
<reference evidence="2" key="1">
    <citation type="submission" date="2021-01" db="EMBL/GenBank/DDBJ databases">
        <authorList>
            <consortium name="Genoscope - CEA"/>
            <person name="William W."/>
        </authorList>
    </citation>
    <scope>NUCLEOTIDE SEQUENCE</scope>
</reference>
<evidence type="ECO:0000256" key="1">
    <source>
        <dbReference type="SAM" id="SignalP"/>
    </source>
</evidence>
<accession>A0A8S1TF17</accession>
<feature type="chain" id="PRO_5035752726" description="Transmembrane protein" evidence="1">
    <location>
        <begin position="18"/>
        <end position="3534"/>
    </location>
</feature>
<dbReference type="EMBL" id="CAJJDO010000019">
    <property type="protein sequence ID" value="CAD8149806.1"/>
    <property type="molecule type" value="Genomic_DNA"/>
</dbReference>
<dbReference type="OrthoDB" id="310204at2759"/>
<feature type="signal peptide" evidence="1">
    <location>
        <begin position="1"/>
        <end position="17"/>
    </location>
</feature>